<sequence>MRSLVSGPQREALESLHKIVLRETSSPLLFETNAII</sequence>
<proteinExistence type="predicted"/>
<reference evidence="2" key="1">
    <citation type="submission" date="2011-08" db="EMBL/GenBank/DDBJ databases">
        <authorList>
            <person name="Rombauts S."/>
        </authorList>
    </citation>
    <scope>NUCLEOTIDE SEQUENCE</scope>
    <source>
        <strain evidence="2">London</strain>
    </source>
</reference>
<protein>
    <submittedName>
        <fullName evidence="1">Uncharacterized protein</fullName>
    </submittedName>
</protein>
<evidence type="ECO:0000313" key="1">
    <source>
        <dbReference type="EnsemblMetazoa" id="tetur26g00640.1"/>
    </source>
</evidence>
<dbReference type="EMBL" id="CAEY01000696">
    <property type="status" value="NOT_ANNOTATED_CDS"/>
    <property type="molecule type" value="Genomic_DNA"/>
</dbReference>
<accession>T1KXM0</accession>
<evidence type="ECO:0000313" key="2">
    <source>
        <dbReference type="Proteomes" id="UP000015104"/>
    </source>
</evidence>
<dbReference type="Proteomes" id="UP000015104">
    <property type="component" value="Unassembled WGS sequence"/>
</dbReference>
<name>T1KXM0_TETUR</name>
<reference evidence="1" key="2">
    <citation type="submission" date="2015-06" db="UniProtKB">
        <authorList>
            <consortium name="EnsemblMetazoa"/>
        </authorList>
    </citation>
    <scope>IDENTIFICATION</scope>
</reference>
<dbReference type="EnsemblMetazoa" id="tetur26g00640.1">
    <property type="protein sequence ID" value="tetur26g00640.1"/>
    <property type="gene ID" value="tetur26g00640"/>
</dbReference>
<organism evidence="1 2">
    <name type="scientific">Tetranychus urticae</name>
    <name type="common">Two-spotted spider mite</name>
    <dbReference type="NCBI Taxonomy" id="32264"/>
    <lineage>
        <taxon>Eukaryota</taxon>
        <taxon>Metazoa</taxon>
        <taxon>Ecdysozoa</taxon>
        <taxon>Arthropoda</taxon>
        <taxon>Chelicerata</taxon>
        <taxon>Arachnida</taxon>
        <taxon>Acari</taxon>
        <taxon>Acariformes</taxon>
        <taxon>Trombidiformes</taxon>
        <taxon>Prostigmata</taxon>
        <taxon>Eleutherengona</taxon>
        <taxon>Raphignathae</taxon>
        <taxon>Tetranychoidea</taxon>
        <taxon>Tetranychidae</taxon>
        <taxon>Tetranychus</taxon>
    </lineage>
</organism>
<keyword evidence="2" id="KW-1185">Reference proteome</keyword>
<dbReference type="HOGENOM" id="CLU_3360333_0_0_1"/>
<dbReference type="AlphaFoldDB" id="T1KXM0"/>